<comment type="caution">
    <text evidence="1">The sequence shown here is derived from an EMBL/GenBank/DDBJ whole genome shotgun (WGS) entry which is preliminary data.</text>
</comment>
<proteinExistence type="predicted"/>
<keyword evidence="2" id="KW-1185">Reference proteome</keyword>
<accession>A0ABQ7VEG3</accession>
<protein>
    <submittedName>
        <fullName evidence="1">Uncharacterized protein</fullName>
    </submittedName>
</protein>
<name>A0ABQ7VEG3_SOLTU</name>
<evidence type="ECO:0000313" key="2">
    <source>
        <dbReference type="Proteomes" id="UP000826656"/>
    </source>
</evidence>
<dbReference type="Proteomes" id="UP000826656">
    <property type="component" value="Unassembled WGS sequence"/>
</dbReference>
<reference evidence="1 2" key="1">
    <citation type="journal article" date="2021" name="bioRxiv">
        <title>Chromosome-scale and haplotype-resolved genome assembly of a tetraploid potato cultivar.</title>
        <authorList>
            <person name="Sun H."/>
            <person name="Jiao W.-B."/>
            <person name="Krause K."/>
            <person name="Campoy J.A."/>
            <person name="Goel M."/>
            <person name="Folz-Donahue K."/>
            <person name="Kukat C."/>
            <person name="Huettel B."/>
            <person name="Schneeberger K."/>
        </authorList>
    </citation>
    <scope>NUCLEOTIDE SEQUENCE [LARGE SCALE GENOMIC DNA]</scope>
    <source>
        <strain evidence="1">SolTubOtavaFocal</strain>
        <tissue evidence="1">Leaves</tissue>
    </source>
</reference>
<sequence length="114" mass="13245">MEQMWNHFKEKKKGRTVGYDEASILSKKIGEVKKRKARGLGSDHCTGCIMYGFIAAFLDSSQNQEEIVNLLLCYLIHGSLFFHEYECMNNSVAEEKNFYYQSVKTTIMKEFILL</sequence>
<dbReference type="EMBL" id="JAIVGD010000013">
    <property type="protein sequence ID" value="KAH0762455.1"/>
    <property type="molecule type" value="Genomic_DNA"/>
</dbReference>
<gene>
    <name evidence="1" type="ORF">KY290_018528</name>
</gene>
<organism evidence="1 2">
    <name type="scientific">Solanum tuberosum</name>
    <name type="common">Potato</name>
    <dbReference type="NCBI Taxonomy" id="4113"/>
    <lineage>
        <taxon>Eukaryota</taxon>
        <taxon>Viridiplantae</taxon>
        <taxon>Streptophyta</taxon>
        <taxon>Embryophyta</taxon>
        <taxon>Tracheophyta</taxon>
        <taxon>Spermatophyta</taxon>
        <taxon>Magnoliopsida</taxon>
        <taxon>eudicotyledons</taxon>
        <taxon>Gunneridae</taxon>
        <taxon>Pentapetalae</taxon>
        <taxon>asterids</taxon>
        <taxon>lamiids</taxon>
        <taxon>Solanales</taxon>
        <taxon>Solanaceae</taxon>
        <taxon>Solanoideae</taxon>
        <taxon>Solaneae</taxon>
        <taxon>Solanum</taxon>
    </lineage>
</organism>
<evidence type="ECO:0000313" key="1">
    <source>
        <dbReference type="EMBL" id="KAH0762455.1"/>
    </source>
</evidence>